<dbReference type="EMBL" id="JAEUBE010000143">
    <property type="protein sequence ID" value="KAH3669088.1"/>
    <property type="molecule type" value="Genomic_DNA"/>
</dbReference>
<organism evidence="2 3">
    <name type="scientific">Ogataea philodendri</name>
    <dbReference type="NCBI Taxonomy" id="1378263"/>
    <lineage>
        <taxon>Eukaryota</taxon>
        <taxon>Fungi</taxon>
        <taxon>Dikarya</taxon>
        <taxon>Ascomycota</taxon>
        <taxon>Saccharomycotina</taxon>
        <taxon>Pichiomycetes</taxon>
        <taxon>Pichiales</taxon>
        <taxon>Pichiaceae</taxon>
        <taxon>Ogataea</taxon>
    </lineage>
</organism>
<keyword evidence="1" id="KW-0472">Membrane</keyword>
<sequence>MEIRTLLNESWGFSTTEPTKSCGSSSRFFLPFCAESSFLMILFAFWDSSRGTEVDGASKSVLETGLFLISTGSVETPGGAAPLAAVEPLDTEAPFASFLTAGFFVSAPEPVDDADWTRLAHSSLFFTCSGSFAATEDSSCCNLYKESVTEFPSSSSPKTPISSSPAAVVTKSRRPSMLQQMSWIALVLISLAMINGALDAVFQMASVLSVEAVAST</sequence>
<name>A0A9P8PBC9_9ASCO</name>
<keyword evidence="3" id="KW-1185">Reference proteome</keyword>
<evidence type="ECO:0000313" key="3">
    <source>
        <dbReference type="Proteomes" id="UP000769157"/>
    </source>
</evidence>
<accession>A0A9P8PBC9</accession>
<comment type="caution">
    <text evidence="2">The sequence shown here is derived from an EMBL/GenBank/DDBJ whole genome shotgun (WGS) entry which is preliminary data.</text>
</comment>
<feature type="transmembrane region" description="Helical" evidence="1">
    <location>
        <begin position="181"/>
        <end position="198"/>
    </location>
</feature>
<reference evidence="2" key="1">
    <citation type="journal article" date="2021" name="Open Biol.">
        <title>Shared evolutionary footprints suggest mitochondrial oxidative damage underlies multiple complex I losses in fungi.</title>
        <authorList>
            <person name="Schikora-Tamarit M.A."/>
            <person name="Marcet-Houben M."/>
            <person name="Nosek J."/>
            <person name="Gabaldon T."/>
        </authorList>
    </citation>
    <scope>NUCLEOTIDE SEQUENCE</scope>
    <source>
        <strain evidence="2">CBS6075</strain>
    </source>
</reference>
<keyword evidence="1" id="KW-0812">Transmembrane</keyword>
<dbReference type="GeneID" id="70233651"/>
<proteinExistence type="predicted"/>
<protein>
    <submittedName>
        <fullName evidence="2">Uncharacterized protein</fullName>
    </submittedName>
</protein>
<dbReference type="Proteomes" id="UP000769157">
    <property type="component" value="Unassembled WGS sequence"/>
</dbReference>
<evidence type="ECO:0000256" key="1">
    <source>
        <dbReference type="SAM" id="Phobius"/>
    </source>
</evidence>
<keyword evidence="1" id="KW-1133">Transmembrane helix</keyword>
<evidence type="ECO:0000313" key="2">
    <source>
        <dbReference type="EMBL" id="KAH3669088.1"/>
    </source>
</evidence>
<gene>
    <name evidence="2" type="ORF">OGAPHI_001684</name>
</gene>
<dbReference type="AlphaFoldDB" id="A0A9P8PBC9"/>
<reference evidence="2" key="2">
    <citation type="submission" date="2021-01" db="EMBL/GenBank/DDBJ databases">
        <authorList>
            <person name="Schikora-Tamarit M.A."/>
        </authorList>
    </citation>
    <scope>NUCLEOTIDE SEQUENCE</scope>
    <source>
        <strain evidence="2">CBS6075</strain>
    </source>
</reference>
<dbReference type="RefSeq" id="XP_046063471.1">
    <property type="nucleotide sequence ID" value="XM_046202471.1"/>
</dbReference>